<protein>
    <submittedName>
        <fullName evidence="1">Uncharacterized protein</fullName>
    </submittedName>
</protein>
<organism evidence="1 2">
    <name type="scientific">Sorghum bicolor</name>
    <name type="common">Sorghum</name>
    <name type="synonym">Sorghum vulgare</name>
    <dbReference type="NCBI Taxonomy" id="4558"/>
    <lineage>
        <taxon>Eukaryota</taxon>
        <taxon>Viridiplantae</taxon>
        <taxon>Streptophyta</taxon>
        <taxon>Embryophyta</taxon>
        <taxon>Tracheophyta</taxon>
        <taxon>Spermatophyta</taxon>
        <taxon>Magnoliopsida</taxon>
        <taxon>Liliopsida</taxon>
        <taxon>Poales</taxon>
        <taxon>Poaceae</taxon>
        <taxon>PACMAD clade</taxon>
        <taxon>Panicoideae</taxon>
        <taxon>Andropogonodae</taxon>
        <taxon>Andropogoneae</taxon>
        <taxon>Sorghinae</taxon>
        <taxon>Sorghum</taxon>
    </lineage>
</organism>
<name>A0A921UGG1_SORBI</name>
<reference evidence="1" key="1">
    <citation type="journal article" date="2019" name="BMC Genomics">
        <title>A new reference genome for Sorghum bicolor reveals high levels of sequence similarity between sweet and grain genotypes: implications for the genetics of sugar metabolism.</title>
        <authorList>
            <person name="Cooper E.A."/>
            <person name="Brenton Z.W."/>
            <person name="Flinn B.S."/>
            <person name="Jenkins J."/>
            <person name="Shu S."/>
            <person name="Flowers D."/>
            <person name="Luo F."/>
            <person name="Wang Y."/>
            <person name="Xia P."/>
            <person name="Barry K."/>
            <person name="Daum C."/>
            <person name="Lipzen A."/>
            <person name="Yoshinaga Y."/>
            <person name="Schmutz J."/>
            <person name="Saski C."/>
            <person name="Vermerris W."/>
            <person name="Kresovich S."/>
        </authorList>
    </citation>
    <scope>NUCLEOTIDE SEQUENCE</scope>
</reference>
<dbReference type="AlphaFoldDB" id="A0A921UGG1"/>
<dbReference type="Proteomes" id="UP000807115">
    <property type="component" value="Chromosome 5"/>
</dbReference>
<dbReference type="EMBL" id="CM027684">
    <property type="protein sequence ID" value="KAG0529810.1"/>
    <property type="molecule type" value="Genomic_DNA"/>
</dbReference>
<reference evidence="1" key="2">
    <citation type="submission" date="2020-10" db="EMBL/GenBank/DDBJ databases">
        <authorList>
            <person name="Cooper E.A."/>
            <person name="Brenton Z.W."/>
            <person name="Flinn B.S."/>
            <person name="Jenkins J."/>
            <person name="Shu S."/>
            <person name="Flowers D."/>
            <person name="Luo F."/>
            <person name="Wang Y."/>
            <person name="Xia P."/>
            <person name="Barry K."/>
            <person name="Daum C."/>
            <person name="Lipzen A."/>
            <person name="Yoshinaga Y."/>
            <person name="Schmutz J."/>
            <person name="Saski C."/>
            <person name="Vermerris W."/>
            <person name="Kresovich S."/>
        </authorList>
    </citation>
    <scope>NUCLEOTIDE SEQUENCE</scope>
</reference>
<proteinExistence type="predicted"/>
<gene>
    <name evidence="1" type="ORF">BDA96_05G129300</name>
</gene>
<evidence type="ECO:0000313" key="2">
    <source>
        <dbReference type="Proteomes" id="UP000807115"/>
    </source>
</evidence>
<comment type="caution">
    <text evidence="1">The sequence shown here is derived from an EMBL/GenBank/DDBJ whole genome shotgun (WGS) entry which is preliminary data.</text>
</comment>
<sequence length="49" mass="5477">MLQSAYPCLTGEGRGSRHLLCIYGAIQRICLSRFSSILILTSYIVTQRS</sequence>
<accession>A0A921UGG1</accession>
<evidence type="ECO:0000313" key="1">
    <source>
        <dbReference type="EMBL" id="KAG0529810.1"/>
    </source>
</evidence>